<protein>
    <submittedName>
        <fullName evidence="5">S24 family peptidase</fullName>
    </submittedName>
</protein>
<name>A0A845PY31_9FLAO</name>
<proteinExistence type="predicted"/>
<dbReference type="SUPFAM" id="SSF51306">
    <property type="entry name" value="LexA/Signal peptidase"/>
    <property type="match status" value="1"/>
</dbReference>
<dbReference type="AlphaFoldDB" id="A0A845PY31"/>
<gene>
    <name evidence="5" type="ORF">GNY06_12575</name>
</gene>
<dbReference type="PANTHER" id="PTHR40661">
    <property type="match status" value="1"/>
</dbReference>
<dbReference type="Pfam" id="PF00717">
    <property type="entry name" value="Peptidase_S24"/>
    <property type="match status" value="1"/>
</dbReference>
<evidence type="ECO:0000313" key="6">
    <source>
        <dbReference type="Proteomes" id="UP000553459"/>
    </source>
</evidence>
<accession>A0A845PY31</accession>
<keyword evidence="1" id="KW-0805">Transcription regulation</keyword>
<organism evidence="5 6">
    <name type="scientific">Elizabethkingia argenteiflava</name>
    <dbReference type="NCBI Taxonomy" id="2681556"/>
    <lineage>
        <taxon>Bacteria</taxon>
        <taxon>Pseudomonadati</taxon>
        <taxon>Bacteroidota</taxon>
        <taxon>Flavobacteriia</taxon>
        <taxon>Flavobacteriales</taxon>
        <taxon>Weeksellaceae</taxon>
        <taxon>Elizabethkingia</taxon>
    </lineage>
</organism>
<keyword evidence="2" id="KW-0238">DNA-binding</keyword>
<evidence type="ECO:0000259" key="4">
    <source>
        <dbReference type="Pfam" id="PF00717"/>
    </source>
</evidence>
<evidence type="ECO:0000256" key="3">
    <source>
        <dbReference type="ARBA" id="ARBA00023163"/>
    </source>
</evidence>
<dbReference type="CDD" id="cd06529">
    <property type="entry name" value="S24_LexA-like"/>
    <property type="match status" value="1"/>
</dbReference>
<dbReference type="InterPro" id="IPR039418">
    <property type="entry name" value="LexA-like"/>
</dbReference>
<evidence type="ECO:0000256" key="2">
    <source>
        <dbReference type="ARBA" id="ARBA00023125"/>
    </source>
</evidence>
<sequence length="240" mass="27636">MELPTENQRIKDILNYYCKGNETMFSKEIGISQPRINRLFSLDPRNGKYPLVSFEIIQAIINKFININAEWLLTGKGCMLKKDGLPEIKKVFHQSKTKESSLHNTIPLYDLEATAGVFEVFKTDHTNIPIDHITIPNLPHCDGALYIRGDSMYPLLKSGDIVAYKITQDIYNIIWGEMYLIYISHNGDEYFFCKFLKKSSKEGYVELISHNPHHQTVEFPLESIKSLAMVKASIRFNTLL</sequence>
<feature type="domain" description="Peptidase S24/S26A/S26B/S26C" evidence="4">
    <location>
        <begin position="107"/>
        <end position="226"/>
    </location>
</feature>
<dbReference type="Gene3D" id="2.10.109.10">
    <property type="entry name" value="Umud Fragment, subunit A"/>
    <property type="match status" value="1"/>
</dbReference>
<evidence type="ECO:0000313" key="5">
    <source>
        <dbReference type="EMBL" id="NAW52173.1"/>
    </source>
</evidence>
<dbReference type="InterPro" id="IPR015927">
    <property type="entry name" value="Peptidase_S24_S26A/B/C"/>
</dbReference>
<reference evidence="5 6" key="1">
    <citation type="submission" date="2019-11" db="EMBL/GenBank/DDBJ databases">
        <title>Characterization of Elizabethkingia argenteiflava sp. nov., isolated from inner surface of Soybean Pods.</title>
        <authorList>
            <person name="Mo S."/>
        </authorList>
    </citation>
    <scope>NUCLEOTIDE SEQUENCE [LARGE SCALE GENOMIC DNA]</scope>
    <source>
        <strain evidence="5 6">YB22</strain>
    </source>
</reference>
<dbReference type="EMBL" id="JAAABJ010000650">
    <property type="protein sequence ID" value="NAW52173.1"/>
    <property type="molecule type" value="Genomic_DNA"/>
</dbReference>
<keyword evidence="3" id="KW-0804">Transcription</keyword>
<dbReference type="RefSeq" id="WP_166520423.1">
    <property type="nucleotide sequence ID" value="NZ_JAAABJ010000650.1"/>
</dbReference>
<evidence type="ECO:0000256" key="1">
    <source>
        <dbReference type="ARBA" id="ARBA00023015"/>
    </source>
</evidence>
<dbReference type="InterPro" id="IPR036286">
    <property type="entry name" value="LexA/Signal_pep-like_sf"/>
</dbReference>
<dbReference type="Proteomes" id="UP000553459">
    <property type="component" value="Unassembled WGS sequence"/>
</dbReference>
<keyword evidence="6" id="KW-1185">Reference proteome</keyword>
<dbReference type="GO" id="GO:0003677">
    <property type="term" value="F:DNA binding"/>
    <property type="evidence" value="ECO:0007669"/>
    <property type="project" value="UniProtKB-KW"/>
</dbReference>
<comment type="caution">
    <text evidence="5">The sequence shown here is derived from an EMBL/GenBank/DDBJ whole genome shotgun (WGS) entry which is preliminary data.</text>
</comment>
<dbReference type="PANTHER" id="PTHR40661:SF1">
    <property type="entry name" value="HTH CRO_C1-TYPE DOMAIN-CONTAINING PROTEIN"/>
    <property type="match status" value="1"/>
</dbReference>